<protein>
    <submittedName>
        <fullName evidence="2">Flavodoxin family protein</fullName>
    </submittedName>
</protein>
<evidence type="ECO:0000313" key="2">
    <source>
        <dbReference type="EMBL" id="MFC4123685.1"/>
    </source>
</evidence>
<dbReference type="Gene3D" id="3.40.50.360">
    <property type="match status" value="1"/>
</dbReference>
<dbReference type="PANTHER" id="PTHR38030:SF2">
    <property type="entry name" value="PROTOPORPHYRINOGEN IX DEHYDROGENASE [QUINONE]"/>
    <property type="match status" value="1"/>
</dbReference>
<proteinExistence type="predicted"/>
<dbReference type="InterPro" id="IPR052200">
    <property type="entry name" value="Protoporphyrinogen_IX_DH"/>
</dbReference>
<dbReference type="InterPro" id="IPR026816">
    <property type="entry name" value="Flavodoxin_dom"/>
</dbReference>
<dbReference type="PANTHER" id="PTHR38030">
    <property type="entry name" value="PROTOPORPHYRINOGEN IX DEHYDROGENASE [MENAQUINONE]"/>
    <property type="match status" value="1"/>
</dbReference>
<organism evidence="2 3">
    <name type="scientific">Nocardia rhizosphaerae</name>
    <dbReference type="NCBI Taxonomy" id="1691571"/>
    <lineage>
        <taxon>Bacteria</taxon>
        <taxon>Bacillati</taxon>
        <taxon>Actinomycetota</taxon>
        <taxon>Actinomycetes</taxon>
        <taxon>Mycobacteriales</taxon>
        <taxon>Nocardiaceae</taxon>
        <taxon>Nocardia</taxon>
    </lineage>
</organism>
<dbReference type="InterPro" id="IPR029039">
    <property type="entry name" value="Flavoprotein-like_sf"/>
</dbReference>
<comment type="caution">
    <text evidence="2">The sequence shown here is derived from an EMBL/GenBank/DDBJ whole genome shotgun (WGS) entry which is preliminary data.</text>
</comment>
<dbReference type="Pfam" id="PF12724">
    <property type="entry name" value="Flavodoxin_5"/>
    <property type="match status" value="1"/>
</dbReference>
<feature type="domain" description="Flavodoxin-like" evidence="1">
    <location>
        <begin position="4"/>
        <end position="150"/>
    </location>
</feature>
<dbReference type="RefSeq" id="WP_378544483.1">
    <property type="nucleotide sequence ID" value="NZ_JBHSBA010000003.1"/>
</dbReference>
<dbReference type="EMBL" id="JBHSBA010000003">
    <property type="protein sequence ID" value="MFC4123685.1"/>
    <property type="molecule type" value="Genomic_DNA"/>
</dbReference>
<dbReference type="Proteomes" id="UP001595767">
    <property type="component" value="Unassembled WGS sequence"/>
</dbReference>
<gene>
    <name evidence="2" type="ORF">ACFOW8_01940</name>
</gene>
<sequence length="154" mass="15973">MKAIIVCASSSHGNTRKVADAIGSVLGAGVVEPGEISPVEIAEYDLVGFGSGVYYLAMDKRLRAFVDAVPAGQGRAAFVFATSGIKEPGLRPYLRHLADQLTGNGYEVVGGFACRGLDTMGPLALIGGLNKGRPSAADLDSARGFAEQLRVGFD</sequence>
<dbReference type="SUPFAM" id="SSF52218">
    <property type="entry name" value="Flavoproteins"/>
    <property type="match status" value="1"/>
</dbReference>
<dbReference type="PROSITE" id="PS50902">
    <property type="entry name" value="FLAVODOXIN_LIKE"/>
    <property type="match status" value="1"/>
</dbReference>
<evidence type="ECO:0000313" key="3">
    <source>
        <dbReference type="Proteomes" id="UP001595767"/>
    </source>
</evidence>
<dbReference type="InterPro" id="IPR008254">
    <property type="entry name" value="Flavodoxin/NO_synth"/>
</dbReference>
<keyword evidence="3" id="KW-1185">Reference proteome</keyword>
<reference evidence="3" key="1">
    <citation type="journal article" date="2019" name="Int. J. Syst. Evol. Microbiol.">
        <title>The Global Catalogue of Microorganisms (GCM) 10K type strain sequencing project: providing services to taxonomists for standard genome sequencing and annotation.</title>
        <authorList>
            <consortium name="The Broad Institute Genomics Platform"/>
            <consortium name="The Broad Institute Genome Sequencing Center for Infectious Disease"/>
            <person name="Wu L."/>
            <person name="Ma J."/>
        </authorList>
    </citation>
    <scope>NUCLEOTIDE SEQUENCE [LARGE SCALE GENOMIC DNA]</scope>
    <source>
        <strain evidence="3">CGMCC 4.7204</strain>
    </source>
</reference>
<evidence type="ECO:0000259" key="1">
    <source>
        <dbReference type="PROSITE" id="PS50902"/>
    </source>
</evidence>
<name>A0ABV8KZ88_9NOCA</name>
<accession>A0ABV8KZ88</accession>